<dbReference type="Proteomes" id="UP000032309">
    <property type="component" value="Unassembled WGS sequence"/>
</dbReference>
<keyword evidence="2" id="KW-1185">Reference proteome</keyword>
<organism evidence="1 2">
    <name type="scientific">Candidatus Brocadia sinica JPN1</name>
    <dbReference type="NCBI Taxonomy" id="1197129"/>
    <lineage>
        <taxon>Bacteria</taxon>
        <taxon>Pseudomonadati</taxon>
        <taxon>Planctomycetota</taxon>
        <taxon>Candidatus Brocadiia</taxon>
        <taxon>Candidatus Brocadiales</taxon>
        <taxon>Candidatus Brocadiaceae</taxon>
        <taxon>Candidatus Brocadia</taxon>
    </lineage>
</organism>
<gene>
    <name evidence="1" type="ORF">BROSI_A2343</name>
</gene>
<reference evidence="2" key="1">
    <citation type="journal article" date="2015" name="Genome Announc.">
        <title>Draft Genome Sequence of an Anaerobic Ammonium-Oxidizing Bacterium, "Candidatus Brocadia sinica".</title>
        <authorList>
            <person name="Oshiki M."/>
            <person name="Shinyako-Hata K."/>
            <person name="Satoh H."/>
            <person name="Okabe S."/>
        </authorList>
    </citation>
    <scope>NUCLEOTIDE SEQUENCE [LARGE SCALE GENOMIC DNA]</scope>
    <source>
        <strain evidence="2">JPN1</strain>
    </source>
</reference>
<evidence type="ECO:0000313" key="2">
    <source>
        <dbReference type="Proteomes" id="UP000032309"/>
    </source>
</evidence>
<proteinExistence type="predicted"/>
<name>A0ABQ0JZ99_9BACT</name>
<comment type="caution">
    <text evidence="1">The sequence shown here is derived from an EMBL/GenBank/DDBJ whole genome shotgun (WGS) entry which is preliminary data.</text>
</comment>
<protein>
    <submittedName>
        <fullName evidence="1">Uncharacterized protein</fullName>
    </submittedName>
</protein>
<accession>A0ABQ0JZ99</accession>
<dbReference type="EMBL" id="BAFN01000001">
    <property type="protein sequence ID" value="GAN33809.1"/>
    <property type="molecule type" value="Genomic_DNA"/>
</dbReference>
<sequence length="37" mass="4363">MMRFQRYFAIYEILRGKTKKIKSRGKRGGLLVAAVLY</sequence>
<evidence type="ECO:0000313" key="1">
    <source>
        <dbReference type="EMBL" id="GAN33809.1"/>
    </source>
</evidence>